<reference evidence="1" key="2">
    <citation type="journal article" date="2015" name="Data Brief">
        <title>Shoot transcriptome of the giant reed, Arundo donax.</title>
        <authorList>
            <person name="Barrero R.A."/>
            <person name="Guerrero F.D."/>
            <person name="Moolhuijzen P."/>
            <person name="Goolsby J.A."/>
            <person name="Tidwell J."/>
            <person name="Bellgard S.E."/>
            <person name="Bellgard M.I."/>
        </authorList>
    </citation>
    <scope>NUCLEOTIDE SEQUENCE</scope>
    <source>
        <tissue evidence="1">Shoot tissue taken approximately 20 cm above the soil surface</tissue>
    </source>
</reference>
<accession>A0A0A9B7C1</accession>
<evidence type="ECO:0000313" key="1">
    <source>
        <dbReference type="EMBL" id="JAD59914.1"/>
    </source>
</evidence>
<reference evidence="1" key="1">
    <citation type="submission" date="2014-09" db="EMBL/GenBank/DDBJ databases">
        <authorList>
            <person name="Magalhaes I.L.F."/>
            <person name="Oliveira U."/>
            <person name="Santos F.R."/>
            <person name="Vidigal T.H.D.A."/>
            <person name="Brescovit A.D."/>
            <person name="Santos A.J."/>
        </authorList>
    </citation>
    <scope>NUCLEOTIDE SEQUENCE</scope>
    <source>
        <tissue evidence="1">Shoot tissue taken approximately 20 cm above the soil surface</tissue>
    </source>
</reference>
<dbReference type="EMBL" id="GBRH01237981">
    <property type="protein sequence ID" value="JAD59914.1"/>
    <property type="molecule type" value="Transcribed_RNA"/>
</dbReference>
<name>A0A0A9B7C1_ARUDO</name>
<protein>
    <submittedName>
        <fullName evidence="1">Uncharacterized protein</fullName>
    </submittedName>
</protein>
<proteinExistence type="predicted"/>
<dbReference type="AlphaFoldDB" id="A0A0A9B7C1"/>
<organism evidence="1">
    <name type="scientific">Arundo donax</name>
    <name type="common">Giant reed</name>
    <name type="synonym">Donax arundinaceus</name>
    <dbReference type="NCBI Taxonomy" id="35708"/>
    <lineage>
        <taxon>Eukaryota</taxon>
        <taxon>Viridiplantae</taxon>
        <taxon>Streptophyta</taxon>
        <taxon>Embryophyta</taxon>
        <taxon>Tracheophyta</taxon>
        <taxon>Spermatophyta</taxon>
        <taxon>Magnoliopsida</taxon>
        <taxon>Liliopsida</taxon>
        <taxon>Poales</taxon>
        <taxon>Poaceae</taxon>
        <taxon>PACMAD clade</taxon>
        <taxon>Arundinoideae</taxon>
        <taxon>Arundineae</taxon>
        <taxon>Arundo</taxon>
    </lineage>
</organism>
<sequence length="69" mass="7986">MVGMHIELCTVAPFLYYCCNKTIIKSPKNPLKKIIDNPEQMVLYCNIGLKNPKRSLRRDRCIPTYIALT</sequence>